<dbReference type="InterPro" id="IPR059000">
    <property type="entry name" value="ATPase_P-type_domA"/>
</dbReference>
<dbReference type="Pfam" id="PF00122">
    <property type="entry name" value="E1-E2_ATPase"/>
    <property type="match status" value="1"/>
</dbReference>
<dbReference type="PANTHER" id="PTHR43520">
    <property type="entry name" value="ATP7, ISOFORM B"/>
    <property type="match status" value="1"/>
</dbReference>
<evidence type="ECO:0000256" key="2">
    <source>
        <dbReference type="ARBA" id="ARBA00022448"/>
    </source>
</evidence>
<keyword evidence="2" id="KW-0813">Transport</keyword>
<evidence type="ECO:0000256" key="7">
    <source>
        <dbReference type="ARBA" id="ARBA00022842"/>
    </source>
</evidence>
<accession>A0A382VBP8</accession>
<keyword evidence="9" id="KW-1133">Transmembrane helix</keyword>
<keyword evidence="3" id="KW-1003">Cell membrane</keyword>
<keyword evidence="5" id="KW-0812">Transmembrane</keyword>
<sequence>MLMLQSGEPYFDSCTMIIFFLLIGRTLEQLSKSRVMDLTERLSGLAPSFARLLKPDGTEQQVGLEEIQEGDRLRVHPGDSIPADGIVIHGETEIDESALTGESLRRHVVPGSRIHGGTTNPIKVIEMQVLKIGRETLLGQIVSLVDQASETKTKV</sequence>
<dbReference type="SUPFAM" id="SSF81653">
    <property type="entry name" value="Calcium ATPase, transduction domain A"/>
    <property type="match status" value="1"/>
</dbReference>
<dbReference type="GO" id="GO:0043682">
    <property type="term" value="F:P-type divalent copper transporter activity"/>
    <property type="evidence" value="ECO:0007669"/>
    <property type="project" value="TreeGrafter"/>
</dbReference>
<evidence type="ECO:0000256" key="8">
    <source>
        <dbReference type="ARBA" id="ARBA00022967"/>
    </source>
</evidence>
<name>A0A382VBP8_9ZZZZ</name>
<evidence type="ECO:0000259" key="12">
    <source>
        <dbReference type="Pfam" id="PF00122"/>
    </source>
</evidence>
<gene>
    <name evidence="13" type="ORF">METZ01_LOCUS396757</name>
</gene>
<organism evidence="13">
    <name type="scientific">marine metagenome</name>
    <dbReference type="NCBI Taxonomy" id="408172"/>
    <lineage>
        <taxon>unclassified sequences</taxon>
        <taxon>metagenomes</taxon>
        <taxon>ecological metagenomes</taxon>
    </lineage>
</organism>
<evidence type="ECO:0000313" key="13">
    <source>
        <dbReference type="EMBL" id="SVD43903.1"/>
    </source>
</evidence>
<feature type="domain" description="P-type ATPase A" evidence="12">
    <location>
        <begin position="46"/>
        <end position="145"/>
    </location>
</feature>
<comment type="subcellular location">
    <subcellularLocation>
        <location evidence="1">Cell membrane</location>
        <topology evidence="1">Multi-pass membrane protein</topology>
    </subcellularLocation>
</comment>
<dbReference type="Gene3D" id="2.70.150.10">
    <property type="entry name" value="Calcium-transporting ATPase, cytoplasmic transduction domain A"/>
    <property type="match status" value="1"/>
</dbReference>
<dbReference type="FunFam" id="2.70.150.10:FF:000002">
    <property type="entry name" value="Copper-transporting ATPase 1, putative"/>
    <property type="match status" value="1"/>
</dbReference>
<keyword evidence="4" id="KW-0597">Phosphoprotein</keyword>
<evidence type="ECO:0000256" key="1">
    <source>
        <dbReference type="ARBA" id="ARBA00004651"/>
    </source>
</evidence>
<dbReference type="EMBL" id="UINC01150711">
    <property type="protein sequence ID" value="SVD43903.1"/>
    <property type="molecule type" value="Genomic_DNA"/>
</dbReference>
<evidence type="ECO:0000256" key="10">
    <source>
        <dbReference type="ARBA" id="ARBA00023065"/>
    </source>
</evidence>
<proteinExistence type="predicted"/>
<dbReference type="AlphaFoldDB" id="A0A382VBP8"/>
<keyword evidence="8" id="KW-1278">Translocase</keyword>
<protein>
    <recommendedName>
        <fullName evidence="12">P-type ATPase A domain-containing protein</fullName>
    </recommendedName>
</protein>
<keyword evidence="7" id="KW-0460">Magnesium</keyword>
<evidence type="ECO:0000256" key="11">
    <source>
        <dbReference type="ARBA" id="ARBA00023136"/>
    </source>
</evidence>
<keyword evidence="11" id="KW-0472">Membrane</keyword>
<dbReference type="GO" id="GO:0055070">
    <property type="term" value="P:copper ion homeostasis"/>
    <property type="evidence" value="ECO:0007669"/>
    <property type="project" value="TreeGrafter"/>
</dbReference>
<dbReference type="GO" id="GO:0005886">
    <property type="term" value="C:plasma membrane"/>
    <property type="evidence" value="ECO:0007669"/>
    <property type="project" value="UniProtKB-SubCell"/>
</dbReference>
<evidence type="ECO:0000256" key="3">
    <source>
        <dbReference type="ARBA" id="ARBA00022475"/>
    </source>
</evidence>
<dbReference type="GO" id="GO:0005507">
    <property type="term" value="F:copper ion binding"/>
    <property type="evidence" value="ECO:0007669"/>
    <property type="project" value="TreeGrafter"/>
</dbReference>
<dbReference type="InterPro" id="IPR008250">
    <property type="entry name" value="ATPase_P-typ_transduc_dom_A_sf"/>
</dbReference>
<evidence type="ECO:0000256" key="6">
    <source>
        <dbReference type="ARBA" id="ARBA00022723"/>
    </source>
</evidence>
<reference evidence="13" key="1">
    <citation type="submission" date="2018-05" db="EMBL/GenBank/DDBJ databases">
        <authorList>
            <person name="Lanie J.A."/>
            <person name="Ng W.-L."/>
            <person name="Kazmierczak K.M."/>
            <person name="Andrzejewski T.M."/>
            <person name="Davidsen T.M."/>
            <person name="Wayne K.J."/>
            <person name="Tettelin H."/>
            <person name="Glass J.I."/>
            <person name="Rusch D."/>
            <person name="Podicherti R."/>
            <person name="Tsui H.-C.T."/>
            <person name="Winkler M.E."/>
        </authorList>
    </citation>
    <scope>NUCLEOTIDE SEQUENCE</scope>
</reference>
<evidence type="ECO:0000256" key="9">
    <source>
        <dbReference type="ARBA" id="ARBA00022989"/>
    </source>
</evidence>
<keyword evidence="10" id="KW-0406">Ion transport</keyword>
<keyword evidence="6" id="KW-0479">Metal-binding</keyword>
<evidence type="ECO:0000256" key="4">
    <source>
        <dbReference type="ARBA" id="ARBA00022553"/>
    </source>
</evidence>
<evidence type="ECO:0000256" key="5">
    <source>
        <dbReference type="ARBA" id="ARBA00022692"/>
    </source>
</evidence>
<dbReference type="PANTHER" id="PTHR43520:SF5">
    <property type="entry name" value="CATION-TRANSPORTING P-TYPE ATPASE-RELATED"/>
    <property type="match status" value="1"/>
</dbReference>